<reference evidence="2 3" key="1">
    <citation type="submission" date="2011-02" db="EMBL/GenBank/DDBJ databases">
        <title>The Genome Sequence of Sphaeroforma arctica JP610.</title>
        <authorList>
            <consortium name="The Broad Institute Genome Sequencing Platform"/>
            <person name="Russ C."/>
            <person name="Cuomo C."/>
            <person name="Young S.K."/>
            <person name="Zeng Q."/>
            <person name="Gargeya S."/>
            <person name="Alvarado L."/>
            <person name="Berlin A."/>
            <person name="Chapman S.B."/>
            <person name="Chen Z."/>
            <person name="Freedman E."/>
            <person name="Gellesch M."/>
            <person name="Goldberg J."/>
            <person name="Griggs A."/>
            <person name="Gujja S."/>
            <person name="Heilman E."/>
            <person name="Heiman D."/>
            <person name="Howarth C."/>
            <person name="Mehta T."/>
            <person name="Neiman D."/>
            <person name="Pearson M."/>
            <person name="Roberts A."/>
            <person name="Saif S."/>
            <person name="Shea T."/>
            <person name="Shenoy N."/>
            <person name="Sisk P."/>
            <person name="Stolte C."/>
            <person name="Sykes S."/>
            <person name="White J."/>
            <person name="Yandava C."/>
            <person name="Burger G."/>
            <person name="Gray M.W."/>
            <person name="Holland P.W.H."/>
            <person name="King N."/>
            <person name="Lang F.B.F."/>
            <person name="Roger A.J."/>
            <person name="Ruiz-Trillo I."/>
            <person name="Haas B."/>
            <person name="Nusbaum C."/>
            <person name="Birren B."/>
        </authorList>
    </citation>
    <scope>NUCLEOTIDE SEQUENCE [LARGE SCALE GENOMIC DNA]</scope>
    <source>
        <strain evidence="2 3">JP610</strain>
    </source>
</reference>
<evidence type="ECO:0000256" key="1">
    <source>
        <dbReference type="SAM" id="MobiDB-lite"/>
    </source>
</evidence>
<dbReference type="RefSeq" id="XP_014148550.1">
    <property type="nucleotide sequence ID" value="XM_014293075.1"/>
</dbReference>
<proteinExistence type="predicted"/>
<sequence length="140" mass="14890">SMSANSTPETLASTRISEVPEQMREDVEDNLFFAALHSGVSRDTTAAQATVCIDKVFDKIDTHVGSTKGKAMLASSLSKSSLNRNQRAKSTGSMVMTSAIDSTPEDAEGGAQSPHLPQPDDGGCDSFHECVNMMAQYDTT</sequence>
<feature type="non-terminal residue" evidence="2">
    <location>
        <position position="1"/>
    </location>
</feature>
<dbReference type="Proteomes" id="UP000054560">
    <property type="component" value="Unassembled WGS sequence"/>
</dbReference>
<feature type="compositionally biased region" description="Polar residues" evidence="1">
    <location>
        <begin position="83"/>
        <end position="101"/>
    </location>
</feature>
<protein>
    <submittedName>
        <fullName evidence="2">Uncharacterized protein</fullName>
    </submittedName>
</protein>
<name>A0A0L0FF26_9EUKA</name>
<gene>
    <name evidence="2" type="ORF">SARC_12813</name>
</gene>
<evidence type="ECO:0000313" key="3">
    <source>
        <dbReference type="Proteomes" id="UP000054560"/>
    </source>
</evidence>
<feature type="region of interest" description="Disordered" evidence="1">
    <location>
        <begin position="78"/>
        <end position="124"/>
    </location>
</feature>
<dbReference type="AlphaFoldDB" id="A0A0L0FF26"/>
<keyword evidence="3" id="KW-1185">Reference proteome</keyword>
<organism evidence="2 3">
    <name type="scientific">Sphaeroforma arctica JP610</name>
    <dbReference type="NCBI Taxonomy" id="667725"/>
    <lineage>
        <taxon>Eukaryota</taxon>
        <taxon>Ichthyosporea</taxon>
        <taxon>Ichthyophonida</taxon>
        <taxon>Sphaeroforma</taxon>
    </lineage>
</organism>
<dbReference type="EMBL" id="KQ244207">
    <property type="protein sequence ID" value="KNC74648.1"/>
    <property type="molecule type" value="Genomic_DNA"/>
</dbReference>
<dbReference type="GeneID" id="25913317"/>
<accession>A0A0L0FF26</accession>
<evidence type="ECO:0000313" key="2">
    <source>
        <dbReference type="EMBL" id="KNC74648.1"/>
    </source>
</evidence>